<sequence>MLSGLSLAGGIAAYARFSSVPSLLGSMGIASVMMLSCMRIRDGMDWGYETAAASSATLMYPTIRRSIKTRAPIPVTLALLATASTVYYLRESFDDHAEHKAVSL</sequence>
<evidence type="ECO:0000256" key="5">
    <source>
        <dbReference type="ARBA" id="ARBA00023136"/>
    </source>
</evidence>
<dbReference type="AlphaFoldDB" id="A0AAJ8LZE5"/>
<dbReference type="InterPro" id="IPR005349">
    <property type="entry name" value="TMEM14"/>
</dbReference>
<dbReference type="Gene3D" id="1.10.10.1740">
    <property type="entry name" value="Transmembrane protein 14-like"/>
    <property type="match status" value="1"/>
</dbReference>
<evidence type="ECO:0008006" key="9">
    <source>
        <dbReference type="Google" id="ProtNLM"/>
    </source>
</evidence>
<comment type="similarity">
    <text evidence="2">Belongs to the TMEM14 family.</text>
</comment>
<reference evidence="7" key="2">
    <citation type="journal article" date="2022" name="Elife">
        <title>Obligate sexual reproduction of a homothallic fungus closely related to the Cryptococcus pathogenic species complex.</title>
        <authorList>
            <person name="Passer A.R."/>
            <person name="Clancey S.A."/>
            <person name="Shea T."/>
            <person name="David-Palma M."/>
            <person name="Averette A.F."/>
            <person name="Boekhout T."/>
            <person name="Porcel B.M."/>
            <person name="Nowrousian M."/>
            <person name="Cuomo C.A."/>
            <person name="Sun S."/>
            <person name="Heitman J."/>
            <person name="Coelho M.A."/>
        </authorList>
    </citation>
    <scope>NUCLEOTIDE SEQUENCE</scope>
    <source>
        <strain evidence="7">CBS 7841</strain>
    </source>
</reference>
<dbReference type="GeneID" id="91084939"/>
<keyword evidence="3 6" id="KW-0812">Transmembrane</keyword>
<name>A0AAJ8LZE5_9TREE</name>
<evidence type="ECO:0000256" key="6">
    <source>
        <dbReference type="SAM" id="Phobius"/>
    </source>
</evidence>
<dbReference type="InterPro" id="IPR044890">
    <property type="entry name" value="TMEM14_sf"/>
</dbReference>
<dbReference type="Proteomes" id="UP000094043">
    <property type="component" value="Chromosome 1"/>
</dbReference>
<evidence type="ECO:0000256" key="1">
    <source>
        <dbReference type="ARBA" id="ARBA00004370"/>
    </source>
</evidence>
<keyword evidence="5 6" id="KW-0472">Membrane</keyword>
<accession>A0AAJ8LZE5</accession>
<organism evidence="7 8">
    <name type="scientific">Cryptococcus depauperatus CBS 7841</name>
    <dbReference type="NCBI Taxonomy" id="1295531"/>
    <lineage>
        <taxon>Eukaryota</taxon>
        <taxon>Fungi</taxon>
        <taxon>Dikarya</taxon>
        <taxon>Basidiomycota</taxon>
        <taxon>Agaricomycotina</taxon>
        <taxon>Tremellomycetes</taxon>
        <taxon>Tremellales</taxon>
        <taxon>Cryptococcaceae</taxon>
        <taxon>Cryptococcus</taxon>
    </lineage>
</organism>
<evidence type="ECO:0000256" key="2">
    <source>
        <dbReference type="ARBA" id="ARBA00007590"/>
    </source>
</evidence>
<evidence type="ECO:0000313" key="8">
    <source>
        <dbReference type="Proteomes" id="UP000094043"/>
    </source>
</evidence>
<gene>
    <name evidence="7" type="ORF">L203_100725</name>
</gene>
<evidence type="ECO:0000313" key="7">
    <source>
        <dbReference type="EMBL" id="WVN85577.1"/>
    </source>
</evidence>
<reference evidence="7" key="3">
    <citation type="submission" date="2024-01" db="EMBL/GenBank/DDBJ databases">
        <authorList>
            <person name="Coelho M.A."/>
            <person name="David-Palma M."/>
            <person name="Shea T."/>
            <person name="Sun S."/>
            <person name="Cuomo C.A."/>
            <person name="Heitman J."/>
        </authorList>
    </citation>
    <scope>NUCLEOTIDE SEQUENCE</scope>
    <source>
        <strain evidence="7">CBS 7841</strain>
    </source>
</reference>
<dbReference type="KEGG" id="cdep:91084939"/>
<reference evidence="7" key="1">
    <citation type="submission" date="2016-06" db="EMBL/GenBank/DDBJ databases">
        <authorList>
            <person name="Cuomo C."/>
            <person name="Litvintseva A."/>
            <person name="Heitman J."/>
            <person name="Chen Y."/>
            <person name="Sun S."/>
            <person name="Springer D."/>
            <person name="Dromer F."/>
            <person name="Young S."/>
            <person name="Zeng Q."/>
            <person name="Chapman S."/>
            <person name="Gujja S."/>
            <person name="Saif S."/>
            <person name="Birren B."/>
        </authorList>
    </citation>
    <scope>NUCLEOTIDE SEQUENCE</scope>
    <source>
        <strain evidence="7">CBS 7841</strain>
    </source>
</reference>
<evidence type="ECO:0000256" key="4">
    <source>
        <dbReference type="ARBA" id="ARBA00022989"/>
    </source>
</evidence>
<dbReference type="GO" id="GO:0016020">
    <property type="term" value="C:membrane"/>
    <property type="evidence" value="ECO:0007669"/>
    <property type="project" value="UniProtKB-SubCell"/>
</dbReference>
<evidence type="ECO:0000256" key="3">
    <source>
        <dbReference type="ARBA" id="ARBA00022692"/>
    </source>
</evidence>
<dbReference type="EMBL" id="CP143784">
    <property type="protein sequence ID" value="WVN85577.1"/>
    <property type="molecule type" value="Genomic_DNA"/>
</dbReference>
<dbReference type="RefSeq" id="XP_066066277.1">
    <property type="nucleotide sequence ID" value="XM_066210180.1"/>
</dbReference>
<feature type="transmembrane region" description="Helical" evidence="6">
    <location>
        <begin position="20"/>
        <end position="38"/>
    </location>
</feature>
<keyword evidence="4 6" id="KW-1133">Transmembrane helix</keyword>
<dbReference type="Pfam" id="PF03647">
    <property type="entry name" value="Tmemb_14"/>
    <property type="match status" value="1"/>
</dbReference>
<proteinExistence type="inferred from homology"/>
<keyword evidence="8" id="KW-1185">Reference proteome</keyword>
<protein>
    <recommendedName>
        <fullName evidence="9">Transmembrane protein 14</fullName>
    </recommendedName>
</protein>
<comment type="subcellular location">
    <subcellularLocation>
        <location evidence="1">Membrane</location>
    </subcellularLocation>
</comment>